<organism evidence="3 4">
    <name type="scientific">Candidatus Chromulinivorax destructor</name>
    <dbReference type="NCBI Taxonomy" id="2066483"/>
    <lineage>
        <taxon>Bacteria</taxon>
        <taxon>Candidatus Babelota</taxon>
        <taxon>Candidatus Babeliae</taxon>
        <taxon>Candidatus Babeliales</taxon>
        <taxon>Candidatus Chromulinivoraceae</taxon>
        <taxon>Candidatus Chromulinivorax</taxon>
    </lineage>
</organism>
<dbReference type="RefSeq" id="WP_115586041.1">
    <property type="nucleotide sequence ID" value="NZ_CP025544.1"/>
</dbReference>
<sequence>MKNMTKKIMALAMIVGFVNISAETFYPSLEGTGYWDENTNNAIIRDSLTNKMIKSYTDVTKIDKSNDSTYEKIGTLSKQTNHGHITQSSSSTNTKNLYGKPSNFIERTGTRSSRVGAPTGYVQNSALNLYLKDSIDTTYYVFVPIV</sequence>
<dbReference type="AlphaFoldDB" id="A0A345ZCK9"/>
<feature type="region of interest" description="Disordered" evidence="1">
    <location>
        <begin position="80"/>
        <end position="103"/>
    </location>
</feature>
<keyword evidence="4" id="KW-1185">Reference proteome</keyword>
<feature type="compositionally biased region" description="Polar residues" evidence="1">
    <location>
        <begin position="80"/>
        <end position="96"/>
    </location>
</feature>
<dbReference type="EMBL" id="CP025544">
    <property type="protein sequence ID" value="AXK61026.1"/>
    <property type="molecule type" value="Genomic_DNA"/>
</dbReference>
<feature type="signal peptide" evidence="2">
    <location>
        <begin position="1"/>
        <end position="22"/>
    </location>
</feature>
<name>A0A345ZCK9_9BACT</name>
<dbReference type="Proteomes" id="UP000254834">
    <property type="component" value="Chromosome"/>
</dbReference>
<evidence type="ECO:0000256" key="1">
    <source>
        <dbReference type="SAM" id="MobiDB-lite"/>
    </source>
</evidence>
<accession>A0A345ZCK9</accession>
<dbReference type="KEGG" id="cdes:C0J27_04825"/>
<evidence type="ECO:0000313" key="4">
    <source>
        <dbReference type="Proteomes" id="UP000254834"/>
    </source>
</evidence>
<feature type="chain" id="PRO_5016848327" evidence="2">
    <location>
        <begin position="23"/>
        <end position="146"/>
    </location>
</feature>
<reference evidence="3 4" key="1">
    <citation type="submission" date="2017-12" db="EMBL/GenBank/DDBJ databases">
        <title>Chromulinavorax destructans is a abundant pathogen of dominant heterotrophic picoflagllates.</title>
        <authorList>
            <person name="Deeg C.M."/>
            <person name="Zimmer M."/>
            <person name="Suttle C.A."/>
        </authorList>
    </citation>
    <scope>NUCLEOTIDE SEQUENCE [LARGE SCALE GENOMIC DNA]</scope>
    <source>
        <strain evidence="3 4">SeV1</strain>
    </source>
</reference>
<evidence type="ECO:0000313" key="3">
    <source>
        <dbReference type="EMBL" id="AXK61026.1"/>
    </source>
</evidence>
<proteinExistence type="predicted"/>
<keyword evidence="2" id="KW-0732">Signal</keyword>
<gene>
    <name evidence="3" type="ORF">C0J27_04825</name>
</gene>
<evidence type="ECO:0000256" key="2">
    <source>
        <dbReference type="SAM" id="SignalP"/>
    </source>
</evidence>
<protein>
    <submittedName>
        <fullName evidence="3">Uncharacterized protein</fullName>
    </submittedName>
</protein>